<dbReference type="EMBL" id="BONZ01000015">
    <property type="protein sequence ID" value="GIH13629.1"/>
    <property type="molecule type" value="Genomic_DNA"/>
</dbReference>
<evidence type="ECO:0000313" key="1">
    <source>
        <dbReference type="EMBL" id="GIH13629.1"/>
    </source>
</evidence>
<evidence type="ECO:0000313" key="2">
    <source>
        <dbReference type="Proteomes" id="UP000642748"/>
    </source>
</evidence>
<proteinExistence type="predicted"/>
<organism evidence="1 2">
    <name type="scientific">Rugosimonospora africana</name>
    <dbReference type="NCBI Taxonomy" id="556532"/>
    <lineage>
        <taxon>Bacteria</taxon>
        <taxon>Bacillati</taxon>
        <taxon>Actinomycetota</taxon>
        <taxon>Actinomycetes</taxon>
        <taxon>Micromonosporales</taxon>
        <taxon>Micromonosporaceae</taxon>
        <taxon>Rugosimonospora</taxon>
    </lineage>
</organism>
<dbReference type="Pfam" id="PF10094">
    <property type="entry name" value="DUF2332"/>
    <property type="match status" value="1"/>
</dbReference>
<accession>A0A8J3VNX9</accession>
<sequence>MSDNVVDQLLGMFRSIREREFTGSSEVYTRLSDAVEQAPGLAEPLLAAPPEQRRPLLYFAATQYLLRTSAHGHPLAGYLPTLGGTRAPDPGLVPAFAAFVRAYGGDLAALCASRNTQTNEPLRSALLRPAFARAGRLLGDRPVSLVELGTSAGLLLLSDRYGYRYRGRRYGRADAPEALVMDCEVRGGQPADLDREPVVADRVGLDLAPVDAGDPASVDWLRSCVWPEHTERLARLDAALAEAVRAAPRLIAGDLVAGLPAVLSDVDAVPLVFASHALIYLPDAARAELVATLAETGRRRDLVVVLNESSACGLELFARVAPRATEGEASRSNGGPGKDGPAPRAACTLTMVVWLDGHPTVTELATTDPHARWLHWRIEDHPYRPVG</sequence>
<dbReference type="AlphaFoldDB" id="A0A8J3VNX9"/>
<dbReference type="Proteomes" id="UP000642748">
    <property type="component" value="Unassembled WGS sequence"/>
</dbReference>
<protein>
    <recommendedName>
        <fullName evidence="3">DUF2332 domain-containing protein</fullName>
    </recommendedName>
</protein>
<dbReference type="RefSeq" id="WP_203917296.1">
    <property type="nucleotide sequence ID" value="NZ_BONZ01000015.1"/>
</dbReference>
<evidence type="ECO:0008006" key="3">
    <source>
        <dbReference type="Google" id="ProtNLM"/>
    </source>
</evidence>
<comment type="caution">
    <text evidence="1">The sequence shown here is derived from an EMBL/GenBank/DDBJ whole genome shotgun (WGS) entry which is preliminary data.</text>
</comment>
<keyword evidence="2" id="KW-1185">Reference proteome</keyword>
<dbReference type="InterPro" id="IPR011200">
    <property type="entry name" value="UCP012608"/>
</dbReference>
<name>A0A8J3VNX9_9ACTN</name>
<reference evidence="1" key="1">
    <citation type="submission" date="2021-01" db="EMBL/GenBank/DDBJ databases">
        <title>Whole genome shotgun sequence of Rugosimonospora africana NBRC 104875.</title>
        <authorList>
            <person name="Komaki H."/>
            <person name="Tamura T."/>
        </authorList>
    </citation>
    <scope>NUCLEOTIDE SEQUENCE</scope>
    <source>
        <strain evidence="1">NBRC 104875</strain>
    </source>
</reference>
<gene>
    <name evidence="1" type="ORF">Raf01_18010</name>
</gene>